<reference evidence="6" key="1">
    <citation type="submission" date="2016-06" db="EMBL/GenBank/DDBJ databases">
        <authorList>
            <person name="Varghese N."/>
            <person name="Submissions Spin"/>
        </authorList>
    </citation>
    <scope>NUCLEOTIDE SEQUENCE [LARGE SCALE GENOMIC DNA]</scope>
    <source>
        <strain evidence="6">DSM 44875</strain>
    </source>
</reference>
<evidence type="ECO:0000313" key="6">
    <source>
        <dbReference type="Proteomes" id="UP000198243"/>
    </source>
</evidence>
<evidence type="ECO:0000256" key="2">
    <source>
        <dbReference type="ARBA" id="ARBA00023125"/>
    </source>
</evidence>
<dbReference type="Pfam" id="PF00392">
    <property type="entry name" value="GntR"/>
    <property type="match status" value="1"/>
</dbReference>
<dbReference type="GO" id="GO:0003700">
    <property type="term" value="F:DNA-binding transcription factor activity"/>
    <property type="evidence" value="ECO:0007669"/>
    <property type="project" value="InterPro"/>
</dbReference>
<keyword evidence="2" id="KW-0238">DNA-binding</keyword>
<organism evidence="5 6">
    <name type="scientific">Micromonospora coriariae</name>
    <dbReference type="NCBI Taxonomy" id="285665"/>
    <lineage>
        <taxon>Bacteria</taxon>
        <taxon>Bacillati</taxon>
        <taxon>Actinomycetota</taxon>
        <taxon>Actinomycetes</taxon>
        <taxon>Micromonosporales</taxon>
        <taxon>Micromonosporaceae</taxon>
        <taxon>Micromonospora</taxon>
    </lineage>
</organism>
<dbReference type="Gene3D" id="1.10.10.10">
    <property type="entry name" value="Winged helix-like DNA-binding domain superfamily/Winged helix DNA-binding domain"/>
    <property type="match status" value="1"/>
</dbReference>
<dbReference type="EMBL" id="LT607412">
    <property type="protein sequence ID" value="SCE65924.1"/>
    <property type="molecule type" value="Genomic_DNA"/>
</dbReference>
<dbReference type="GO" id="GO:0003677">
    <property type="term" value="F:DNA binding"/>
    <property type="evidence" value="ECO:0007669"/>
    <property type="project" value="UniProtKB-KW"/>
</dbReference>
<dbReference type="PANTHER" id="PTHR44846:SF1">
    <property type="entry name" value="MANNOSYL-D-GLYCERATE TRANSPORT_METABOLISM SYSTEM REPRESSOR MNGR-RELATED"/>
    <property type="match status" value="1"/>
</dbReference>
<name>A0A1C4U2P5_9ACTN</name>
<dbReference type="AlphaFoldDB" id="A0A1C4U2P5"/>
<dbReference type="InterPro" id="IPR036388">
    <property type="entry name" value="WH-like_DNA-bd_sf"/>
</dbReference>
<evidence type="ECO:0000313" key="5">
    <source>
        <dbReference type="EMBL" id="SCE65924.1"/>
    </source>
</evidence>
<dbReference type="PROSITE" id="PS50949">
    <property type="entry name" value="HTH_GNTR"/>
    <property type="match status" value="1"/>
</dbReference>
<dbReference type="PANTHER" id="PTHR44846">
    <property type="entry name" value="MANNOSYL-D-GLYCERATE TRANSPORT/METABOLISM SYSTEM REPRESSOR MNGR-RELATED"/>
    <property type="match status" value="1"/>
</dbReference>
<dbReference type="SUPFAM" id="SSF46785">
    <property type="entry name" value="Winged helix' DNA-binding domain"/>
    <property type="match status" value="1"/>
</dbReference>
<keyword evidence="1" id="KW-0805">Transcription regulation</keyword>
<keyword evidence="3" id="KW-0804">Transcription</keyword>
<keyword evidence="6" id="KW-1185">Reference proteome</keyword>
<dbReference type="GO" id="GO:0045892">
    <property type="term" value="P:negative regulation of DNA-templated transcription"/>
    <property type="evidence" value="ECO:0007669"/>
    <property type="project" value="TreeGrafter"/>
</dbReference>
<protein>
    <submittedName>
        <fullName evidence="5">Regulatory protein, gntR family</fullName>
    </submittedName>
</protein>
<proteinExistence type="predicted"/>
<dbReference type="SMART" id="SM00345">
    <property type="entry name" value="HTH_GNTR"/>
    <property type="match status" value="1"/>
</dbReference>
<dbReference type="Proteomes" id="UP000198243">
    <property type="component" value="Chromosome I"/>
</dbReference>
<dbReference type="InterPro" id="IPR000524">
    <property type="entry name" value="Tscrpt_reg_HTH_GntR"/>
</dbReference>
<evidence type="ECO:0000259" key="4">
    <source>
        <dbReference type="PROSITE" id="PS50949"/>
    </source>
</evidence>
<accession>A0A1C4U2P5</accession>
<dbReference type="CDD" id="cd07377">
    <property type="entry name" value="WHTH_GntR"/>
    <property type="match status" value="1"/>
</dbReference>
<dbReference type="InterPro" id="IPR050679">
    <property type="entry name" value="Bact_HTH_transcr_reg"/>
</dbReference>
<dbReference type="OrthoDB" id="3207674at2"/>
<evidence type="ECO:0000256" key="1">
    <source>
        <dbReference type="ARBA" id="ARBA00023015"/>
    </source>
</evidence>
<feature type="domain" description="HTH gntR-type" evidence="4">
    <location>
        <begin position="4"/>
        <end position="72"/>
    </location>
</feature>
<sequence length="75" mass="8326">MPRRMSYRQIADDIAARIATGEYPPESKIPSYSQLSELYSVSVATVQRALLVLHSRSVVYGEPGRGVYVKGHDDS</sequence>
<evidence type="ECO:0000256" key="3">
    <source>
        <dbReference type="ARBA" id="ARBA00023163"/>
    </source>
</evidence>
<dbReference type="InterPro" id="IPR036390">
    <property type="entry name" value="WH_DNA-bd_sf"/>
</dbReference>
<gene>
    <name evidence="5" type="ORF">GA0070607_0058</name>
</gene>